<dbReference type="PANTHER" id="PTHR31013:SF2">
    <property type="entry name" value="THAUMATIN-LIKE PROTEIN"/>
    <property type="match status" value="1"/>
</dbReference>
<dbReference type="RefSeq" id="WP_205358401.1">
    <property type="nucleotide sequence ID" value="NZ_JADKYB010000009.1"/>
</dbReference>
<dbReference type="SUPFAM" id="SSF49870">
    <property type="entry name" value="Osmotin, thaumatin-like protein"/>
    <property type="match status" value="1"/>
</dbReference>
<dbReference type="SMART" id="SM00205">
    <property type="entry name" value="THN"/>
    <property type="match status" value="1"/>
</dbReference>
<dbReference type="Proteomes" id="UP000749040">
    <property type="component" value="Unassembled WGS sequence"/>
</dbReference>
<organism evidence="2 3">
    <name type="scientific">Actinacidiphila acididurans</name>
    <dbReference type="NCBI Taxonomy" id="2784346"/>
    <lineage>
        <taxon>Bacteria</taxon>
        <taxon>Bacillati</taxon>
        <taxon>Actinomycetota</taxon>
        <taxon>Actinomycetes</taxon>
        <taxon>Kitasatosporales</taxon>
        <taxon>Streptomycetaceae</taxon>
        <taxon>Actinacidiphila</taxon>
    </lineage>
</organism>
<comment type="caution">
    <text evidence="2">The sequence shown here is derived from an EMBL/GenBank/DDBJ whole genome shotgun (WGS) entry which is preliminary data.</text>
</comment>
<dbReference type="PIRSF" id="PIRSF002703">
    <property type="entry name" value="Thaumatin"/>
    <property type="match status" value="1"/>
</dbReference>
<evidence type="ECO:0000256" key="1">
    <source>
        <dbReference type="SAM" id="SignalP"/>
    </source>
</evidence>
<keyword evidence="3" id="KW-1185">Reference proteome</keyword>
<dbReference type="PROSITE" id="PS51367">
    <property type="entry name" value="THAUMATIN_2"/>
    <property type="match status" value="1"/>
</dbReference>
<keyword evidence="1" id="KW-0732">Signal</keyword>
<dbReference type="InterPro" id="IPR037176">
    <property type="entry name" value="Osmotin/thaumatin-like_sf"/>
</dbReference>
<dbReference type="EMBL" id="JADKYB010000009">
    <property type="protein sequence ID" value="MBM9506537.1"/>
    <property type="molecule type" value="Genomic_DNA"/>
</dbReference>
<dbReference type="InterPro" id="IPR001938">
    <property type="entry name" value="Thaumatin"/>
</dbReference>
<evidence type="ECO:0000313" key="2">
    <source>
        <dbReference type="EMBL" id="MBM9506537.1"/>
    </source>
</evidence>
<feature type="signal peptide" evidence="1">
    <location>
        <begin position="1"/>
        <end position="27"/>
    </location>
</feature>
<dbReference type="Pfam" id="PF00314">
    <property type="entry name" value="Thaumatin"/>
    <property type="match status" value="1"/>
</dbReference>
<sequence length="266" mass="27156">MRIRSILCALVMMIGALAAAAAGPAAAAAGSHGRPGAPGSPGPAAVSAVTQHTVTLVNRTARTVWVGSRVNADGSTALTGLPTLAPGASATVTIPENSAAHHWRGTLFAREGCSGTSGSTFHCVLGDCGTATDRCTTGEQPVSLAEFNFDPSDSLAPWYDVSYVNAFSLAVTIDPTGVPVQPSGTCSEGGCPDNLMPYCPAADLHTDAGSGLQNCVSPNRDAQTSYSDAMGTHCPRAYSWSRADQVPGNQVVRQCIGCSGFTVTFH</sequence>
<protein>
    <submittedName>
        <fullName evidence="2">Thaumatin family protein</fullName>
    </submittedName>
</protein>
<evidence type="ECO:0000313" key="3">
    <source>
        <dbReference type="Proteomes" id="UP000749040"/>
    </source>
</evidence>
<feature type="chain" id="PRO_5045048489" evidence="1">
    <location>
        <begin position="28"/>
        <end position="266"/>
    </location>
</feature>
<accession>A0ABS2TT76</accession>
<dbReference type="PANTHER" id="PTHR31013">
    <property type="entry name" value="THAUMATIN FAMILY PROTEIN-RELATED"/>
    <property type="match status" value="1"/>
</dbReference>
<proteinExistence type="predicted"/>
<dbReference type="Gene3D" id="2.60.110.10">
    <property type="entry name" value="Thaumatin"/>
    <property type="match status" value="1"/>
</dbReference>
<name>A0ABS2TT76_9ACTN</name>
<reference evidence="2 3" key="1">
    <citation type="submission" date="2021-01" db="EMBL/GenBank/DDBJ databases">
        <title>Streptomyces acididurans sp. nov., isolated from a peat swamp forest soil.</title>
        <authorList>
            <person name="Chantavorakit T."/>
            <person name="Duangmal K."/>
        </authorList>
    </citation>
    <scope>NUCLEOTIDE SEQUENCE [LARGE SCALE GENOMIC DNA]</scope>
    <source>
        <strain evidence="2 3">KK5PA1</strain>
    </source>
</reference>
<gene>
    <name evidence="2" type="ORF">ITX44_18645</name>
</gene>